<keyword evidence="3" id="KW-0653">Protein transport</keyword>
<comment type="caution">
    <text evidence="5">The sequence shown here is derived from an EMBL/GenBank/DDBJ whole genome shotgun (WGS) entry which is preliminary data.</text>
</comment>
<dbReference type="Pfam" id="PF13862">
    <property type="entry name" value="BCCIP"/>
    <property type="match status" value="1"/>
</dbReference>
<name>A0A139IGN2_9PEZI</name>
<evidence type="ECO:0000256" key="4">
    <source>
        <dbReference type="SAM" id="MobiDB-lite"/>
    </source>
</evidence>
<feature type="compositionally biased region" description="Basic and acidic residues" evidence="4">
    <location>
        <begin position="1"/>
        <end position="20"/>
    </location>
</feature>
<comment type="similarity">
    <text evidence="2 3">Belongs to the BCP1 family.</text>
</comment>
<dbReference type="EMBL" id="LFZO01000102">
    <property type="protein sequence ID" value="KXT13874.1"/>
    <property type="molecule type" value="Genomic_DNA"/>
</dbReference>
<accession>A0A139IGN2</accession>
<proteinExistence type="inferred from homology"/>
<gene>
    <name evidence="5" type="ORF">AC579_6883</name>
</gene>
<evidence type="ECO:0000313" key="6">
    <source>
        <dbReference type="Proteomes" id="UP000073492"/>
    </source>
</evidence>
<dbReference type="OrthoDB" id="9049620at2759"/>
<comment type="subcellular location">
    <subcellularLocation>
        <location evidence="3">Nucleus</location>
    </subcellularLocation>
</comment>
<keyword evidence="6" id="KW-1185">Reference proteome</keyword>
<feature type="region of interest" description="Disordered" evidence="4">
    <location>
        <begin position="200"/>
        <end position="224"/>
    </location>
</feature>
<keyword evidence="3" id="KW-0539">Nucleus</keyword>
<evidence type="ECO:0000256" key="1">
    <source>
        <dbReference type="ARBA" id="ARBA00002688"/>
    </source>
</evidence>
<feature type="region of interest" description="Disordered" evidence="4">
    <location>
        <begin position="1"/>
        <end position="31"/>
    </location>
</feature>
<protein>
    <recommendedName>
        <fullName evidence="3">Protein BCP1</fullName>
    </recommendedName>
</protein>
<dbReference type="PIRSF" id="PIRSF028983">
    <property type="entry name" value="BCP1"/>
    <property type="match status" value="1"/>
</dbReference>
<dbReference type="InterPro" id="IPR025602">
    <property type="entry name" value="BCP1_family"/>
</dbReference>
<dbReference type="PANTHER" id="PTHR13261">
    <property type="entry name" value="BRCA2 AND CDKN1A INTERACTING PROTEIN"/>
    <property type="match status" value="1"/>
</dbReference>
<dbReference type="GO" id="GO:0005634">
    <property type="term" value="C:nucleus"/>
    <property type="evidence" value="ECO:0007669"/>
    <property type="project" value="UniProtKB-SubCell"/>
</dbReference>
<keyword evidence="3" id="KW-0813">Transport</keyword>
<organism evidence="5 6">
    <name type="scientific">Pseudocercospora musae</name>
    <dbReference type="NCBI Taxonomy" id="113226"/>
    <lineage>
        <taxon>Eukaryota</taxon>
        <taxon>Fungi</taxon>
        <taxon>Dikarya</taxon>
        <taxon>Ascomycota</taxon>
        <taxon>Pezizomycotina</taxon>
        <taxon>Dothideomycetes</taxon>
        <taxon>Dothideomycetidae</taxon>
        <taxon>Mycosphaerellales</taxon>
        <taxon>Mycosphaerellaceae</taxon>
        <taxon>Pseudocercospora</taxon>
    </lineage>
</organism>
<sequence>MGKRKANGDDKQLSKDKMDVDGAESGSEDDTEILDVDLEFFKPEPEVDFHGLKNLLRQLFDADNQLFDLSALADMILEQHDIGSTVKCDGLESDPYAFITVLNMHQHRSKAVVQQLTKYFLSKARASGNQNLANLETLLSEKSSAQVGFIITERVINMPHQVIPPLYNMLQEEIQLAVTDKKPYNFTHYVVISKTYTEVESKLDTEDNPPSKKKKAGSSSSSPETFFFHPEDEVLHRHALGWTKFDYDTQGDEGASDSRRVFSENGIKPQGHLILLGSEKFKDAVKAVGEYLNAGD</sequence>
<dbReference type="AlphaFoldDB" id="A0A139IGN2"/>
<evidence type="ECO:0000256" key="2">
    <source>
        <dbReference type="ARBA" id="ARBA00006781"/>
    </source>
</evidence>
<dbReference type="GO" id="GO:0015031">
    <property type="term" value="P:protein transport"/>
    <property type="evidence" value="ECO:0007669"/>
    <property type="project" value="UniProtKB-KW"/>
</dbReference>
<evidence type="ECO:0000313" key="5">
    <source>
        <dbReference type="EMBL" id="KXT13874.1"/>
    </source>
</evidence>
<dbReference type="Proteomes" id="UP000073492">
    <property type="component" value="Unassembled WGS sequence"/>
</dbReference>
<evidence type="ECO:0000256" key="3">
    <source>
        <dbReference type="PIRNR" id="PIRNR028983"/>
    </source>
</evidence>
<dbReference type="PANTHER" id="PTHR13261:SF0">
    <property type="entry name" value="BRCA2 AND CDKN1A-INTERACTING PROTEIN"/>
    <property type="match status" value="1"/>
</dbReference>
<reference evidence="5 6" key="1">
    <citation type="submission" date="2015-07" db="EMBL/GenBank/DDBJ databases">
        <title>Comparative genomics of the Sigatoka disease complex on banana suggests a link between parallel evolutionary changes in Pseudocercospora fijiensis and Pseudocercospora eumusae and increased virulence on the banana host.</title>
        <authorList>
            <person name="Chang T.-C."/>
            <person name="Salvucci A."/>
            <person name="Crous P.W."/>
            <person name="Stergiopoulos I."/>
        </authorList>
    </citation>
    <scope>NUCLEOTIDE SEQUENCE [LARGE SCALE GENOMIC DNA]</scope>
    <source>
        <strain evidence="5 6">CBS 116634</strain>
    </source>
</reference>
<comment type="function">
    <text evidence="1 3">Involved in nuclear export, actin cytoskeleton organization and vesicular transport.</text>
</comment>